<dbReference type="PANTHER" id="PTHR46766">
    <property type="entry name" value="GLUTAMINE-RICH PROTEIN 2"/>
    <property type="match status" value="1"/>
</dbReference>
<dbReference type="GO" id="GO:0052572">
    <property type="term" value="P:response to host immune response"/>
    <property type="evidence" value="ECO:0007669"/>
    <property type="project" value="TreeGrafter"/>
</dbReference>
<reference evidence="4 5" key="1">
    <citation type="submission" date="2016-01" db="EMBL/GenBank/DDBJ databases">
        <title>The new phylogeny of the genus Mycobacterium.</title>
        <authorList>
            <person name="Tarcisio F."/>
            <person name="Conor M."/>
            <person name="Antonella G."/>
            <person name="Elisabetta G."/>
            <person name="Giulia F.S."/>
            <person name="Sara T."/>
            <person name="Anna F."/>
            <person name="Clotilde B."/>
            <person name="Roberto B."/>
            <person name="Veronica D.S."/>
            <person name="Fabio R."/>
            <person name="Monica P."/>
            <person name="Olivier J."/>
            <person name="Enrico T."/>
            <person name="Nicola S."/>
        </authorList>
    </citation>
    <scope>NUCLEOTIDE SEQUENCE [LARGE SCALE GENOMIC DNA]</scope>
    <source>
        <strain evidence="4 5">DSM 44572</strain>
    </source>
</reference>
<accession>A0A1X1ZCB4</accession>
<sequence length="411" mass="40418">MSDLGLLPPEISSALIYAGPGSGSLMAAASAWNGLAAELNSAALGYDTVVTQLASEEWLGPASASMAAAAEPYAQWMATTAAQAEEAAAQAQNAAAAYETVLASVVPPPLIALNRTELSQATATNVLGQNNGIIAQLEAQYQEFWAQNASALYSYAGQSAAATKVTPFQNAPAVANPAAASTQAAAAASSPAASIQQTLQSFLTQIQTQLAQLAGPFASPTTTTQSASLFSSSNPLLQEAWFLISGQTVLPSNIGTFLGGYSNYASFFYNTEGLPYFSVGMGNFGVQMAKTVGAIGGAAPAAAAAVPKGLPGLGGLLGGGAGGAAAHLGAATSIGKLSVPATWAGSVAPATGHVAPQLVSTVSAAPEAASGGPGNLLGGMPLAGVGSGASSGAGPRYGFRPTVMARPPLGG</sequence>
<evidence type="ECO:0000256" key="1">
    <source>
        <dbReference type="ARBA" id="ARBA00010652"/>
    </source>
</evidence>
<evidence type="ECO:0000313" key="5">
    <source>
        <dbReference type="Proteomes" id="UP000193529"/>
    </source>
</evidence>
<organism evidence="4 5">
    <name type="scientific">Mycobacterium palustre</name>
    <dbReference type="NCBI Taxonomy" id="153971"/>
    <lineage>
        <taxon>Bacteria</taxon>
        <taxon>Bacillati</taxon>
        <taxon>Actinomycetota</taxon>
        <taxon>Actinomycetes</taxon>
        <taxon>Mycobacteriales</taxon>
        <taxon>Mycobacteriaceae</taxon>
        <taxon>Mycobacterium</taxon>
        <taxon>Mycobacterium simiae complex</taxon>
    </lineage>
</organism>
<evidence type="ECO:0000313" key="4">
    <source>
        <dbReference type="EMBL" id="ORW21014.1"/>
    </source>
</evidence>
<comment type="caution">
    <text evidence="4">The sequence shown here is derived from an EMBL/GenBank/DDBJ whole genome shotgun (WGS) entry which is preliminary data.</text>
</comment>
<protein>
    <recommendedName>
        <fullName evidence="6">PPE family protein</fullName>
    </recommendedName>
</protein>
<dbReference type="STRING" id="153971.AWC19_14820"/>
<keyword evidence="5" id="KW-1185">Reference proteome</keyword>
<dbReference type="PANTHER" id="PTHR46766:SF1">
    <property type="entry name" value="GLUTAMINE-RICH PROTEIN 2"/>
    <property type="match status" value="1"/>
</dbReference>
<dbReference type="Pfam" id="PF00823">
    <property type="entry name" value="PPE"/>
    <property type="match status" value="1"/>
</dbReference>
<dbReference type="Pfam" id="PF12484">
    <property type="entry name" value="PPE-SVP"/>
    <property type="match status" value="1"/>
</dbReference>
<proteinExistence type="inferred from homology"/>
<dbReference type="InterPro" id="IPR022171">
    <property type="entry name" value="PPE_C"/>
</dbReference>
<feature type="domain" description="PPE family C-terminal" evidence="3">
    <location>
        <begin position="325"/>
        <end position="407"/>
    </location>
</feature>
<dbReference type="RefSeq" id="WP_085079740.1">
    <property type="nucleotide sequence ID" value="NZ_JACKRZ010000071.1"/>
</dbReference>
<evidence type="ECO:0000259" key="3">
    <source>
        <dbReference type="Pfam" id="PF12484"/>
    </source>
</evidence>
<evidence type="ECO:0000259" key="2">
    <source>
        <dbReference type="Pfam" id="PF00823"/>
    </source>
</evidence>
<dbReference type="EMBL" id="LQPJ01000121">
    <property type="protein sequence ID" value="ORW21014.1"/>
    <property type="molecule type" value="Genomic_DNA"/>
</dbReference>
<dbReference type="SUPFAM" id="SSF140459">
    <property type="entry name" value="PE/PPE dimer-like"/>
    <property type="match status" value="1"/>
</dbReference>
<name>A0A1X1ZCB4_9MYCO</name>
<dbReference type="AlphaFoldDB" id="A0A1X1ZCB4"/>
<evidence type="ECO:0008006" key="6">
    <source>
        <dbReference type="Google" id="ProtNLM"/>
    </source>
</evidence>
<dbReference type="InterPro" id="IPR038332">
    <property type="entry name" value="PPE_sf"/>
</dbReference>
<dbReference type="Proteomes" id="UP000193529">
    <property type="component" value="Unassembled WGS sequence"/>
</dbReference>
<gene>
    <name evidence="4" type="ORF">AWC19_14820</name>
</gene>
<dbReference type="Gene3D" id="1.20.1260.20">
    <property type="entry name" value="PPE superfamily"/>
    <property type="match status" value="1"/>
</dbReference>
<feature type="domain" description="PPE" evidence="2">
    <location>
        <begin position="5"/>
        <end position="166"/>
    </location>
</feature>
<comment type="similarity">
    <text evidence="1">Belongs to the mycobacterial PPE family.</text>
</comment>
<dbReference type="InterPro" id="IPR000030">
    <property type="entry name" value="PPE_dom"/>
</dbReference>